<dbReference type="InterPro" id="IPR051209">
    <property type="entry name" value="FAD-bind_Monooxygenase_sf"/>
</dbReference>
<dbReference type="InterPro" id="IPR036188">
    <property type="entry name" value="FAD/NAD-bd_sf"/>
</dbReference>
<name>A0AA39U772_9AGAR</name>
<dbReference type="PANTHER" id="PTHR42877">
    <property type="entry name" value="L-ORNITHINE N(5)-MONOOXYGENASE-RELATED"/>
    <property type="match status" value="1"/>
</dbReference>
<reference evidence="2" key="1">
    <citation type="submission" date="2023-06" db="EMBL/GenBank/DDBJ databases">
        <authorList>
            <consortium name="Lawrence Berkeley National Laboratory"/>
            <person name="Ahrendt S."/>
            <person name="Sahu N."/>
            <person name="Indic B."/>
            <person name="Wong-Bajracharya J."/>
            <person name="Merenyi Z."/>
            <person name="Ke H.-M."/>
            <person name="Monk M."/>
            <person name="Kocsube S."/>
            <person name="Drula E."/>
            <person name="Lipzen A."/>
            <person name="Balint B."/>
            <person name="Henrissat B."/>
            <person name="Andreopoulos B."/>
            <person name="Martin F.M."/>
            <person name="Harder C.B."/>
            <person name="Rigling D."/>
            <person name="Ford K.L."/>
            <person name="Foster G.D."/>
            <person name="Pangilinan J."/>
            <person name="Papanicolaou A."/>
            <person name="Barry K."/>
            <person name="LaButti K."/>
            <person name="Viragh M."/>
            <person name="Koriabine M."/>
            <person name="Yan M."/>
            <person name="Riley R."/>
            <person name="Champramary S."/>
            <person name="Plett K.L."/>
            <person name="Tsai I.J."/>
            <person name="Slot J."/>
            <person name="Sipos G."/>
            <person name="Plett J."/>
            <person name="Nagy L.G."/>
            <person name="Grigoriev I.V."/>
        </authorList>
    </citation>
    <scope>NUCLEOTIDE SEQUENCE</scope>
    <source>
        <strain evidence="2">ICMP 16352</strain>
    </source>
</reference>
<dbReference type="Gene3D" id="3.50.50.60">
    <property type="entry name" value="FAD/NAD(P)-binding domain"/>
    <property type="match status" value="1"/>
</dbReference>
<comment type="similarity">
    <text evidence="1">Belongs to the FAD-binding monooxygenase family.</text>
</comment>
<dbReference type="PANTHER" id="PTHR42877:SF7">
    <property type="entry name" value="FLAVIN-BINDING MONOOXYGENASE-RELATED"/>
    <property type="match status" value="1"/>
</dbReference>
<proteinExistence type="inferred from homology"/>
<dbReference type="SUPFAM" id="SSF51905">
    <property type="entry name" value="FAD/NAD(P)-binding domain"/>
    <property type="match status" value="1"/>
</dbReference>
<evidence type="ECO:0008006" key="4">
    <source>
        <dbReference type="Google" id="ProtNLM"/>
    </source>
</evidence>
<dbReference type="EMBL" id="JAUEPR010000013">
    <property type="protein sequence ID" value="KAK0478947.1"/>
    <property type="molecule type" value="Genomic_DNA"/>
</dbReference>
<evidence type="ECO:0000313" key="2">
    <source>
        <dbReference type="EMBL" id="KAK0478947.1"/>
    </source>
</evidence>
<organism evidence="2 3">
    <name type="scientific">Armillaria novae-zelandiae</name>
    <dbReference type="NCBI Taxonomy" id="153914"/>
    <lineage>
        <taxon>Eukaryota</taxon>
        <taxon>Fungi</taxon>
        <taxon>Dikarya</taxon>
        <taxon>Basidiomycota</taxon>
        <taxon>Agaricomycotina</taxon>
        <taxon>Agaricomycetes</taxon>
        <taxon>Agaricomycetidae</taxon>
        <taxon>Agaricales</taxon>
        <taxon>Marasmiineae</taxon>
        <taxon>Physalacriaceae</taxon>
        <taxon>Armillaria</taxon>
    </lineage>
</organism>
<sequence length="171" mass="19045">MGMLIIRSNSEMQNTALEHMSTFFSNFPAASLHNIPQLIILKIPSRVSEANAWSYFHERDPIKSITPNSILTESGIERPVDHIILAMGFNTRFRPQYTLHGRGRIDLRDAWVQKPKGAIELSAYMSIALAGFPNMFLMGSGPGIPYTNGSILPGMEAQADYVIACFAKMQK</sequence>
<keyword evidence="3" id="KW-1185">Reference proteome</keyword>
<dbReference type="AlphaFoldDB" id="A0AA39U772"/>
<evidence type="ECO:0000256" key="1">
    <source>
        <dbReference type="ARBA" id="ARBA00010139"/>
    </source>
</evidence>
<protein>
    <recommendedName>
        <fullName evidence="4">FAD/NAD(P)-binding domain-containing protein</fullName>
    </recommendedName>
</protein>
<gene>
    <name evidence="2" type="ORF">IW261DRAFT_1565021</name>
</gene>
<dbReference type="Proteomes" id="UP001175227">
    <property type="component" value="Unassembled WGS sequence"/>
</dbReference>
<accession>A0AA39U772</accession>
<evidence type="ECO:0000313" key="3">
    <source>
        <dbReference type="Proteomes" id="UP001175227"/>
    </source>
</evidence>
<comment type="caution">
    <text evidence="2">The sequence shown here is derived from an EMBL/GenBank/DDBJ whole genome shotgun (WGS) entry which is preliminary data.</text>
</comment>